<feature type="compositionally biased region" description="Basic and acidic residues" evidence="1">
    <location>
        <begin position="126"/>
        <end position="136"/>
    </location>
</feature>
<evidence type="ECO:0000256" key="1">
    <source>
        <dbReference type="SAM" id="MobiDB-lite"/>
    </source>
</evidence>
<keyword evidence="2" id="KW-0732">Signal</keyword>
<reference evidence="3 4" key="1">
    <citation type="submission" date="2024-02" db="EMBL/GenBank/DDBJ databases">
        <title>Genome sequence of Aquincola sp. MAHUQ-54.</title>
        <authorList>
            <person name="Huq M.A."/>
        </authorList>
    </citation>
    <scope>NUCLEOTIDE SEQUENCE [LARGE SCALE GENOMIC DNA]</scope>
    <source>
        <strain evidence="3 4">MAHUQ-54</strain>
    </source>
</reference>
<organism evidence="3 4">
    <name type="scientific">Aquincola agrisoli</name>
    <dbReference type="NCBI Taxonomy" id="3119538"/>
    <lineage>
        <taxon>Bacteria</taxon>
        <taxon>Pseudomonadati</taxon>
        <taxon>Pseudomonadota</taxon>
        <taxon>Betaproteobacteria</taxon>
        <taxon>Burkholderiales</taxon>
        <taxon>Sphaerotilaceae</taxon>
        <taxon>Aquincola</taxon>
    </lineage>
</organism>
<evidence type="ECO:0000313" key="3">
    <source>
        <dbReference type="EMBL" id="MEF7612284.1"/>
    </source>
</evidence>
<evidence type="ECO:0000313" key="4">
    <source>
        <dbReference type="Proteomes" id="UP001336250"/>
    </source>
</evidence>
<feature type="region of interest" description="Disordered" evidence="1">
    <location>
        <begin position="117"/>
        <end position="136"/>
    </location>
</feature>
<feature type="compositionally biased region" description="Basic and acidic residues" evidence="1">
    <location>
        <begin position="84"/>
        <end position="98"/>
    </location>
</feature>
<dbReference type="Proteomes" id="UP001336250">
    <property type="component" value="Unassembled WGS sequence"/>
</dbReference>
<evidence type="ECO:0000256" key="2">
    <source>
        <dbReference type="SAM" id="SignalP"/>
    </source>
</evidence>
<protein>
    <recommendedName>
        <fullName evidence="5">DUF4124 domain-containing protein</fullName>
    </recommendedName>
</protein>
<dbReference type="RefSeq" id="WP_332287183.1">
    <property type="nucleotide sequence ID" value="NZ_JAZIBG010000001.1"/>
</dbReference>
<proteinExistence type="predicted"/>
<dbReference type="AlphaFoldDB" id="A0AAW9Q9C1"/>
<evidence type="ECO:0008006" key="5">
    <source>
        <dbReference type="Google" id="ProtNLM"/>
    </source>
</evidence>
<comment type="caution">
    <text evidence="3">The sequence shown here is derived from an EMBL/GenBank/DDBJ whole genome shotgun (WGS) entry which is preliminary data.</text>
</comment>
<sequence length="169" mass="18844">MNGCRWLMGALLACSGGAWAQSAVVYRCPGPPVLYTDAMSPQEARDRGCRTIDNAPVTVVQTPKPRPVASSPAPSGNGAGQRPGEARVDPTEQRARDADARRILEAELRREQERLVAMKQEYNNGEPERRGDERNYQRYLDRVNDLKTAIQRKEGDIEAIKRELSRLPS</sequence>
<name>A0AAW9Q9C1_9BURK</name>
<dbReference type="EMBL" id="JAZIBG010000001">
    <property type="protein sequence ID" value="MEF7612284.1"/>
    <property type="molecule type" value="Genomic_DNA"/>
</dbReference>
<feature type="region of interest" description="Disordered" evidence="1">
    <location>
        <begin position="56"/>
        <end position="98"/>
    </location>
</feature>
<feature type="signal peptide" evidence="2">
    <location>
        <begin position="1"/>
        <end position="20"/>
    </location>
</feature>
<feature type="chain" id="PRO_5043993053" description="DUF4124 domain-containing protein" evidence="2">
    <location>
        <begin position="21"/>
        <end position="169"/>
    </location>
</feature>
<accession>A0AAW9Q9C1</accession>
<keyword evidence="4" id="KW-1185">Reference proteome</keyword>
<gene>
    <name evidence="3" type="ORF">V4F39_00085</name>
</gene>